<dbReference type="InterPro" id="IPR050638">
    <property type="entry name" value="AA-Vitamin_Transporters"/>
</dbReference>
<accession>A0A975NSL7</accession>
<dbReference type="Proteomes" id="UP000680805">
    <property type="component" value="Chromosome"/>
</dbReference>
<keyword evidence="2 5" id="KW-0812">Transmembrane</keyword>
<feature type="transmembrane region" description="Helical" evidence="5">
    <location>
        <begin position="250"/>
        <end position="269"/>
    </location>
</feature>
<evidence type="ECO:0000256" key="3">
    <source>
        <dbReference type="ARBA" id="ARBA00022989"/>
    </source>
</evidence>
<evidence type="ECO:0000256" key="2">
    <source>
        <dbReference type="ARBA" id="ARBA00022692"/>
    </source>
</evidence>
<evidence type="ECO:0000256" key="1">
    <source>
        <dbReference type="ARBA" id="ARBA00004141"/>
    </source>
</evidence>
<dbReference type="SUPFAM" id="SSF103481">
    <property type="entry name" value="Multidrug resistance efflux transporter EmrE"/>
    <property type="match status" value="2"/>
</dbReference>
<gene>
    <name evidence="7" type="ORF">KMZ68_12605</name>
</gene>
<keyword evidence="4 5" id="KW-0472">Membrane</keyword>
<feature type="transmembrane region" description="Helical" evidence="5">
    <location>
        <begin position="72"/>
        <end position="89"/>
    </location>
</feature>
<feature type="domain" description="EamA" evidence="6">
    <location>
        <begin position="15"/>
        <end position="143"/>
    </location>
</feature>
<comment type="subcellular location">
    <subcellularLocation>
        <location evidence="1">Membrane</location>
        <topology evidence="1">Multi-pass membrane protein</topology>
    </subcellularLocation>
</comment>
<feature type="transmembrane region" description="Helical" evidence="5">
    <location>
        <begin position="40"/>
        <end position="60"/>
    </location>
</feature>
<feature type="transmembrane region" description="Helical" evidence="5">
    <location>
        <begin position="218"/>
        <end position="238"/>
    </location>
</feature>
<feature type="transmembrane region" description="Helical" evidence="5">
    <location>
        <begin position="130"/>
        <end position="150"/>
    </location>
</feature>
<protein>
    <submittedName>
        <fullName evidence="7">DMT family transporter</fullName>
    </submittedName>
</protein>
<organism evidence="7 8">
    <name type="scientific">Bradyrhizobium sediminis</name>
    <dbReference type="NCBI Taxonomy" id="2840469"/>
    <lineage>
        <taxon>Bacteria</taxon>
        <taxon>Pseudomonadati</taxon>
        <taxon>Pseudomonadota</taxon>
        <taxon>Alphaproteobacteria</taxon>
        <taxon>Hyphomicrobiales</taxon>
        <taxon>Nitrobacteraceae</taxon>
        <taxon>Bradyrhizobium</taxon>
    </lineage>
</organism>
<dbReference type="InterPro" id="IPR000620">
    <property type="entry name" value="EamA_dom"/>
</dbReference>
<dbReference type="AlphaFoldDB" id="A0A975NSL7"/>
<dbReference type="Pfam" id="PF00892">
    <property type="entry name" value="EamA"/>
    <property type="match status" value="2"/>
</dbReference>
<dbReference type="KEGG" id="bsei:KMZ68_12605"/>
<feature type="transmembrane region" description="Helical" evidence="5">
    <location>
        <begin position="156"/>
        <end position="175"/>
    </location>
</feature>
<evidence type="ECO:0000256" key="5">
    <source>
        <dbReference type="SAM" id="Phobius"/>
    </source>
</evidence>
<keyword evidence="3 5" id="KW-1133">Transmembrane helix</keyword>
<evidence type="ECO:0000259" key="6">
    <source>
        <dbReference type="Pfam" id="PF00892"/>
    </source>
</evidence>
<sequence length="310" mass="32940">MTSNDHRIDARDWSLLAVLSVLWGGSFFFVGVVIRELPPLTVVLLRVALAALILLPILWAYRTGFPKGLMGWRPFFVIALLNNVLPFSLMVTGQIYISSGLASVVNATTPLFTVLVMAAAGDERLHARRVAGVVIGLIGVAILHGQHLGFGSGQGFGILLCLAAAFSYGLSALYARRRLSDSPPLATATFQMLASTAMMIVIAGVFERPWQLPMPGTATWLALLGLAALSTALAYIVFFQILRRSGSTNVMLVTLLIPVTAIFLGWLLLGESISLAEIVGALVIGSALLVIDGRVFNLVSGVASTPKATP</sequence>
<reference evidence="7" key="1">
    <citation type="submission" date="2021-06" db="EMBL/GenBank/DDBJ databases">
        <title>Bradyrhizobium sp. S2-11-2 Genome sequencing.</title>
        <authorList>
            <person name="Jin L."/>
        </authorList>
    </citation>
    <scope>NUCLEOTIDE SEQUENCE</scope>
    <source>
        <strain evidence="7">S2-11-2</strain>
    </source>
</reference>
<proteinExistence type="predicted"/>
<dbReference type="InterPro" id="IPR037185">
    <property type="entry name" value="EmrE-like"/>
</dbReference>
<evidence type="ECO:0000313" key="8">
    <source>
        <dbReference type="Proteomes" id="UP000680805"/>
    </source>
</evidence>
<dbReference type="RefSeq" id="WP_215616065.1">
    <property type="nucleotide sequence ID" value="NZ_CP076135.1"/>
</dbReference>
<dbReference type="PANTHER" id="PTHR32322:SF9">
    <property type="entry name" value="AMINO-ACID METABOLITE EFFLUX PUMP-RELATED"/>
    <property type="match status" value="1"/>
</dbReference>
<evidence type="ECO:0000256" key="4">
    <source>
        <dbReference type="ARBA" id="ARBA00023136"/>
    </source>
</evidence>
<name>A0A975NSL7_9BRAD</name>
<feature type="transmembrane region" description="Helical" evidence="5">
    <location>
        <begin position="275"/>
        <end position="291"/>
    </location>
</feature>
<feature type="domain" description="EamA" evidence="6">
    <location>
        <begin position="156"/>
        <end position="291"/>
    </location>
</feature>
<feature type="transmembrane region" description="Helical" evidence="5">
    <location>
        <begin position="12"/>
        <end position="34"/>
    </location>
</feature>
<evidence type="ECO:0000313" key="7">
    <source>
        <dbReference type="EMBL" id="QWG20603.1"/>
    </source>
</evidence>
<feature type="transmembrane region" description="Helical" evidence="5">
    <location>
        <begin position="187"/>
        <end position="206"/>
    </location>
</feature>
<dbReference type="PANTHER" id="PTHR32322">
    <property type="entry name" value="INNER MEMBRANE TRANSPORTER"/>
    <property type="match status" value="1"/>
</dbReference>
<feature type="transmembrane region" description="Helical" evidence="5">
    <location>
        <begin position="95"/>
        <end position="118"/>
    </location>
</feature>
<dbReference type="EMBL" id="CP076135">
    <property type="protein sequence ID" value="QWG20603.1"/>
    <property type="molecule type" value="Genomic_DNA"/>
</dbReference>
<dbReference type="GO" id="GO:0016020">
    <property type="term" value="C:membrane"/>
    <property type="evidence" value="ECO:0007669"/>
    <property type="project" value="UniProtKB-SubCell"/>
</dbReference>